<reference evidence="3 4" key="1">
    <citation type="journal article" date="2016" name="Sci. Rep.">
        <title>Genomic and phenotypic characterization of the species Acinetobacter venetianus.</title>
        <authorList>
            <person name="Fondi M."/>
            <person name="Maida I."/>
            <person name="Perrin E."/>
            <person name="Orlandini V."/>
            <person name="La Torre L."/>
            <person name="Bosi E."/>
            <person name="Negroni A."/>
            <person name="Zanaroli G."/>
            <person name="Fava F."/>
            <person name="Decorosi F."/>
            <person name="Giovannetti L."/>
            <person name="Viti C."/>
            <person name="Vaneechoutte M."/>
            <person name="Dijkshoorn L."/>
            <person name="Fani R."/>
        </authorList>
    </citation>
    <scope>NUCLEOTIDE SEQUENCE [LARGE SCALE GENOMIC DNA]</scope>
    <source>
        <strain evidence="3 4">LUH5627</strain>
    </source>
</reference>
<proteinExistence type="predicted"/>
<dbReference type="Proteomes" id="UP000075680">
    <property type="component" value="Unassembled WGS sequence"/>
</dbReference>
<gene>
    <name evidence="3" type="ORF">AVENLUH5627_01119</name>
</gene>
<evidence type="ECO:0000313" key="3">
    <source>
        <dbReference type="EMBL" id="KXZ71457.1"/>
    </source>
</evidence>
<keyword evidence="1" id="KW-0732">Signal</keyword>
<evidence type="ECO:0000256" key="1">
    <source>
        <dbReference type="SAM" id="SignalP"/>
    </source>
</evidence>
<dbReference type="PATRIC" id="fig|52133.18.peg.1164"/>
<dbReference type="EMBL" id="JRUE01000103">
    <property type="protein sequence ID" value="KXZ71457.1"/>
    <property type="molecule type" value="Genomic_DNA"/>
</dbReference>
<comment type="caution">
    <text evidence="3">The sequence shown here is derived from an EMBL/GenBank/DDBJ whole genome shotgun (WGS) entry which is preliminary data.</text>
</comment>
<organism evidence="3 4">
    <name type="scientific">Acinetobacter venetianus</name>
    <dbReference type="NCBI Taxonomy" id="52133"/>
    <lineage>
        <taxon>Bacteria</taxon>
        <taxon>Pseudomonadati</taxon>
        <taxon>Pseudomonadota</taxon>
        <taxon>Gammaproteobacteria</taxon>
        <taxon>Moraxellales</taxon>
        <taxon>Moraxellaceae</taxon>
        <taxon>Acinetobacter</taxon>
    </lineage>
</organism>
<evidence type="ECO:0000259" key="2">
    <source>
        <dbReference type="Pfam" id="PF19657"/>
    </source>
</evidence>
<feature type="chain" id="PRO_5007563095" description="DUF6160 domain-containing protein" evidence="1">
    <location>
        <begin position="32"/>
        <end position="903"/>
    </location>
</feature>
<dbReference type="InterPro" id="IPR046158">
    <property type="entry name" value="DUF6160"/>
</dbReference>
<dbReference type="AlphaFoldDB" id="A0A150HXG8"/>
<dbReference type="RefSeq" id="WP_061518412.1">
    <property type="nucleotide sequence ID" value="NZ_JRUE01000103.1"/>
</dbReference>
<feature type="signal peptide" evidence="1">
    <location>
        <begin position="1"/>
        <end position="31"/>
    </location>
</feature>
<evidence type="ECO:0000313" key="4">
    <source>
        <dbReference type="Proteomes" id="UP000075680"/>
    </source>
</evidence>
<accession>A0A150HXG8</accession>
<dbReference type="Pfam" id="PF19657">
    <property type="entry name" value="DUF6160"/>
    <property type="match status" value="1"/>
</dbReference>
<sequence length="903" mass="95782">MKNKKQSHKTAYFALNILAASLFLMSHPVYALQTLDDSALRQVNGQDGIHVATTYDEINVKQLYWQDDVGHGSTDKTYVNKNLRAIADTLKIQKNTSSGFDLGTDYKINGGSSVGGETGLDFSLTTNPSLITIDNFMICDTETSQRCSNPIGNMAVQTSSQIGIDFRTRDGLFSKTSQSSLLLGLKNANIYLGQTDVNSTLNQLILKNFNFNFLGKGVMFVDPVEGFKVQTNAVGQSAALQYLANGNIDWTNSTKPDAQHGYINFERVKDEGSVSATNVNGITAGSYKGYTDKNGVTDANATTSSGLNLEFMLNPYVATPYDLNGNTKSPVGAKGLIRVGASGRMVNASLQLRGMSSYADNSNNASALADPVYGIGNYGNPDGTNILGKANNGVVTTGSNNIVGKSGIAFRMGADFVIDNDPMLDDDANNSISASEQKNATTLEIGGAGLNTYGFEFGNLSGLQSGTRGRFDSGNIYINLADTKSLLLPANKIFQTSRFGNGVFLTADSDYIQNVHTGIGNQNPYSLLMAIRGAEFQAVSRRGRFTNSATDGTISVPVINEHTNNTWGLALPFYNLNANMAMFGTKVDADKVYYYNVGDTKGTKVANSGQTDRLGFSLAMSTDGILRDTDPNKDGSKTTSIMVIDGGDRGDGKPTDYYVGLRNIDMLLKGAGSIGVENGSFNVSLKDMLIVMAADVAAGYLPGAKYKTCVSTPGATACTNGTGSSSPLDNFARKNDALFGVKLRVGGNMDFSLIPNSEYQAANSSNGNVAGGRMNIVGEFELTGDKNTIQISDPNDGSTLGLDNIVGKMAFDNAIVIAPDRRGTSATNPTYGEGVVSFNAGFTLNPAGTTNPLGVTNAEKIAGVFRVKDINLYPPQTGNGARLGELAITGGRLNSQFSIIPRN</sequence>
<protein>
    <recommendedName>
        <fullName evidence="2">DUF6160 domain-containing protein</fullName>
    </recommendedName>
</protein>
<name>A0A150HXG8_9GAMM</name>
<feature type="domain" description="DUF6160" evidence="2">
    <location>
        <begin position="17"/>
        <end position="76"/>
    </location>
</feature>